<protein>
    <submittedName>
        <fullName evidence="1">Uncharacterized protein</fullName>
    </submittedName>
</protein>
<evidence type="ECO:0000313" key="1">
    <source>
        <dbReference type="EMBL" id="CAC5368014.1"/>
    </source>
</evidence>
<name>A0A6J8AH05_MYTCO</name>
<organism evidence="1 2">
    <name type="scientific">Mytilus coruscus</name>
    <name type="common">Sea mussel</name>
    <dbReference type="NCBI Taxonomy" id="42192"/>
    <lineage>
        <taxon>Eukaryota</taxon>
        <taxon>Metazoa</taxon>
        <taxon>Spiralia</taxon>
        <taxon>Lophotrochozoa</taxon>
        <taxon>Mollusca</taxon>
        <taxon>Bivalvia</taxon>
        <taxon>Autobranchia</taxon>
        <taxon>Pteriomorphia</taxon>
        <taxon>Mytilida</taxon>
        <taxon>Mytiloidea</taxon>
        <taxon>Mytilidae</taxon>
        <taxon>Mytilinae</taxon>
        <taxon>Mytilus</taxon>
    </lineage>
</organism>
<evidence type="ECO:0000313" key="2">
    <source>
        <dbReference type="Proteomes" id="UP000507470"/>
    </source>
</evidence>
<dbReference type="EMBL" id="CACVKT020001431">
    <property type="protein sequence ID" value="CAC5368014.1"/>
    <property type="molecule type" value="Genomic_DNA"/>
</dbReference>
<gene>
    <name evidence="1" type="ORF">MCOR_7713</name>
</gene>
<keyword evidence="2" id="KW-1185">Reference proteome</keyword>
<dbReference type="Proteomes" id="UP000507470">
    <property type="component" value="Unassembled WGS sequence"/>
</dbReference>
<sequence>MYSEEEYILRSKGNEFSSWTEKVKDSVLKTIHEESQLEMQANNRSTTELAQHLVKHVISHDNSYVTDSYILRYEEIPTCDCFPAMLHQLILCLLSSQGLLIAIEKYMNSEMLSVRKRKTIDLLKSIQFTDRCVFHSQQALKILSEGIHTLCHSTTYEMETANLLLPKILEYVLGENEIFLSNSFGITYLQSSKCSTCGNQEVQVIHSIIFENEALTKSNAPSTKCPLCNASTYSKITVITKLGHTIILQNSLLPEEITTNLTNCTFFQQLNALRLEWKACLTSDTVFMVHENENNRKSYAMVKDFDKIEVFNETNFNKSFNEARQPSESCITFLDVTNVTFKVNYQVHDIPDQF</sequence>
<proteinExistence type="predicted"/>
<accession>A0A6J8AH05</accession>
<dbReference type="AlphaFoldDB" id="A0A6J8AH05"/>
<reference evidence="1 2" key="1">
    <citation type="submission" date="2020-06" db="EMBL/GenBank/DDBJ databases">
        <authorList>
            <person name="Li R."/>
            <person name="Bekaert M."/>
        </authorList>
    </citation>
    <scope>NUCLEOTIDE SEQUENCE [LARGE SCALE GENOMIC DNA]</scope>
    <source>
        <strain evidence="2">wild</strain>
    </source>
</reference>